<dbReference type="RefSeq" id="WP_282024547.1">
    <property type="nucleotide sequence ID" value="NZ_CAMXCH010000004.1"/>
</dbReference>
<keyword evidence="1" id="KW-0732">Signal</keyword>
<dbReference type="Gene3D" id="3.10.450.710">
    <property type="entry name" value="Tgt2/MlaC"/>
    <property type="match status" value="1"/>
</dbReference>
<name>A0ABN8WIL9_9PROT</name>
<dbReference type="InterPro" id="IPR042245">
    <property type="entry name" value="Tgt2/MlaC_sf"/>
</dbReference>
<feature type="signal peptide" evidence="1">
    <location>
        <begin position="1"/>
        <end position="24"/>
    </location>
</feature>
<reference evidence="2" key="1">
    <citation type="submission" date="2022-10" db="EMBL/GenBank/DDBJ databases">
        <authorList>
            <person name="Botero Cardona J."/>
        </authorList>
    </citation>
    <scope>NUCLEOTIDE SEQUENCE</scope>
    <source>
        <strain evidence="2">R-83534</strain>
    </source>
</reference>
<evidence type="ECO:0000256" key="1">
    <source>
        <dbReference type="SAM" id="SignalP"/>
    </source>
</evidence>
<gene>
    <name evidence="2" type="ORF">R83534S58_LOCUS1930</name>
</gene>
<sequence>MKLRYFFLLCGFTALSGASTQVLAQTLSKQPIASTPSTNAQSASKEPVVKLYQALSAIQKSSKNSPAQRTALLNQALDVSYDFPAIISKTVGYRYETFTPQEKEAVLTAFKNYTTARYLSSFANSSDTQFKISPEVKTAPSGTNQIISTTVGSGSDATQINYIVHKTPQGWRIIDVLLNGNISQTAIQRGDFSSTLAKGGSQALVEMLNKKTQSFNK</sequence>
<dbReference type="Pfam" id="PF05494">
    <property type="entry name" value="MlaC"/>
    <property type="match status" value="1"/>
</dbReference>
<evidence type="ECO:0000313" key="2">
    <source>
        <dbReference type="EMBL" id="CAI3954702.1"/>
    </source>
</evidence>
<evidence type="ECO:0000313" key="3">
    <source>
        <dbReference type="Proteomes" id="UP001154272"/>
    </source>
</evidence>
<feature type="chain" id="PRO_5047395914" evidence="1">
    <location>
        <begin position="25"/>
        <end position="217"/>
    </location>
</feature>
<protein>
    <submittedName>
        <fullName evidence="2">Periplasmic subunit MlaC of the ABC-type intermembrane phospholipid transporter Mla (MlaC) (PDB:2QGU) (PUBMED:19383799)</fullName>
    </submittedName>
</protein>
<accession>A0ABN8WIL9</accession>
<dbReference type="InterPro" id="IPR008869">
    <property type="entry name" value="MlaC/ttg2D"/>
</dbReference>
<dbReference type="Proteomes" id="UP001154272">
    <property type="component" value="Unassembled WGS sequence"/>
</dbReference>
<organism evidence="2 3">
    <name type="scientific">Commensalibacter papalotli</name>
    <name type="common">ex Botero et al. 2024</name>
    <dbReference type="NCBI Taxonomy" id="2972766"/>
    <lineage>
        <taxon>Bacteria</taxon>
        <taxon>Pseudomonadati</taxon>
        <taxon>Pseudomonadota</taxon>
        <taxon>Alphaproteobacteria</taxon>
        <taxon>Acetobacterales</taxon>
        <taxon>Acetobacteraceae</taxon>
    </lineage>
</organism>
<dbReference type="EMBL" id="CAMXCH010000004">
    <property type="protein sequence ID" value="CAI3954702.1"/>
    <property type="molecule type" value="Genomic_DNA"/>
</dbReference>
<proteinExistence type="predicted"/>
<comment type="caution">
    <text evidence="2">The sequence shown here is derived from an EMBL/GenBank/DDBJ whole genome shotgun (WGS) entry which is preliminary data.</text>
</comment>
<keyword evidence="3" id="KW-1185">Reference proteome</keyword>